<accession>A0A2G9S145</accession>
<dbReference type="EMBL" id="KV927620">
    <property type="protein sequence ID" value="PIO33785.1"/>
    <property type="molecule type" value="Genomic_DNA"/>
</dbReference>
<evidence type="ECO:0000313" key="2">
    <source>
        <dbReference type="EMBL" id="PIO33785.1"/>
    </source>
</evidence>
<proteinExistence type="predicted"/>
<dbReference type="Proteomes" id="UP000228934">
    <property type="component" value="Unassembled WGS sequence"/>
</dbReference>
<name>A0A2G9S145_AQUCT</name>
<protein>
    <submittedName>
        <fullName evidence="2">Uncharacterized protein</fullName>
    </submittedName>
</protein>
<feature type="non-terminal residue" evidence="2">
    <location>
        <position position="1"/>
    </location>
</feature>
<dbReference type="Pfam" id="PF12877">
    <property type="entry name" value="KIAA1549"/>
    <property type="match status" value="1"/>
</dbReference>
<evidence type="ECO:0000256" key="1">
    <source>
        <dbReference type="SAM" id="Coils"/>
    </source>
</evidence>
<dbReference type="OrthoDB" id="10064192at2759"/>
<feature type="coiled-coil region" evidence="1">
    <location>
        <begin position="23"/>
        <end position="50"/>
    </location>
</feature>
<organism evidence="2 3">
    <name type="scientific">Aquarana catesbeiana</name>
    <name type="common">American bullfrog</name>
    <name type="synonym">Rana catesbeiana</name>
    <dbReference type="NCBI Taxonomy" id="8400"/>
    <lineage>
        <taxon>Eukaryota</taxon>
        <taxon>Metazoa</taxon>
        <taxon>Chordata</taxon>
        <taxon>Craniata</taxon>
        <taxon>Vertebrata</taxon>
        <taxon>Euteleostomi</taxon>
        <taxon>Amphibia</taxon>
        <taxon>Batrachia</taxon>
        <taxon>Anura</taxon>
        <taxon>Neobatrachia</taxon>
        <taxon>Ranoidea</taxon>
        <taxon>Ranidae</taxon>
        <taxon>Aquarana</taxon>
    </lineage>
</organism>
<dbReference type="AlphaFoldDB" id="A0A2G9S145"/>
<reference evidence="3" key="1">
    <citation type="journal article" date="2017" name="Nat. Commun.">
        <title>The North American bullfrog draft genome provides insight into hormonal regulation of long noncoding RNA.</title>
        <authorList>
            <person name="Hammond S.A."/>
            <person name="Warren R.L."/>
            <person name="Vandervalk B.P."/>
            <person name="Kucuk E."/>
            <person name="Khan H."/>
            <person name="Gibb E.A."/>
            <person name="Pandoh P."/>
            <person name="Kirk H."/>
            <person name="Zhao Y."/>
            <person name="Jones M."/>
            <person name="Mungall A.J."/>
            <person name="Coope R."/>
            <person name="Pleasance S."/>
            <person name="Moore R.A."/>
            <person name="Holt R.A."/>
            <person name="Round J.M."/>
            <person name="Ohora S."/>
            <person name="Walle B.V."/>
            <person name="Veldhoen N."/>
            <person name="Helbing C.C."/>
            <person name="Birol I."/>
        </authorList>
    </citation>
    <scope>NUCLEOTIDE SEQUENCE [LARGE SCALE GENOMIC DNA]</scope>
</reference>
<feature type="non-terminal residue" evidence="2">
    <location>
        <position position="172"/>
    </location>
</feature>
<dbReference type="PANTHER" id="PTHR21590">
    <property type="entry name" value="SEA DOMAIN-CONTAINING PROTEIN"/>
    <property type="match status" value="1"/>
</dbReference>
<dbReference type="InterPro" id="IPR024606">
    <property type="entry name" value="KIAA1549"/>
</dbReference>
<evidence type="ECO:0000313" key="3">
    <source>
        <dbReference type="Proteomes" id="UP000228934"/>
    </source>
</evidence>
<gene>
    <name evidence="2" type="ORF">AB205_0190550</name>
</gene>
<keyword evidence="3" id="KW-1185">Reference proteome</keyword>
<dbReference type="PANTHER" id="PTHR21590:SF4">
    <property type="entry name" value="UPF0606 PROTEIN KIAA1549"/>
    <property type="match status" value="1"/>
</dbReference>
<keyword evidence="1" id="KW-0175">Coiled coil</keyword>
<sequence length="172" mass="19841">LQFVPQSVDIRLCTFSEQIQKGLSLALFEVRRLRQEMENLTVQIVNISTSVPREMIWKAPVTITYSAQDHSGFLNGSEISDQLRNLTLVEFSFFLGFPVKQIAEPSQYPRLNTSPHLKDSWLRTVLLGVQEQQLRNEAFQMEIERKLAQLISEATLQKRRWKRASYAGSNTV</sequence>